<reference evidence="2" key="1">
    <citation type="submission" date="2023-03" db="EMBL/GenBank/DDBJ databases">
        <title>Massive genome expansion in bonnet fungi (Mycena s.s.) driven by repeated elements and novel gene families across ecological guilds.</title>
        <authorList>
            <consortium name="Lawrence Berkeley National Laboratory"/>
            <person name="Harder C.B."/>
            <person name="Miyauchi S."/>
            <person name="Viragh M."/>
            <person name="Kuo A."/>
            <person name="Thoen E."/>
            <person name="Andreopoulos B."/>
            <person name="Lu D."/>
            <person name="Skrede I."/>
            <person name="Drula E."/>
            <person name="Henrissat B."/>
            <person name="Morin E."/>
            <person name="Kohler A."/>
            <person name="Barry K."/>
            <person name="LaButti K."/>
            <person name="Morin E."/>
            <person name="Salamov A."/>
            <person name="Lipzen A."/>
            <person name="Mereny Z."/>
            <person name="Hegedus B."/>
            <person name="Baldrian P."/>
            <person name="Stursova M."/>
            <person name="Weitz H."/>
            <person name="Taylor A."/>
            <person name="Grigoriev I.V."/>
            <person name="Nagy L.G."/>
            <person name="Martin F."/>
            <person name="Kauserud H."/>
        </authorList>
    </citation>
    <scope>NUCLEOTIDE SEQUENCE</scope>
    <source>
        <strain evidence="2">9284</strain>
    </source>
</reference>
<gene>
    <name evidence="2" type="ORF">FB45DRAFT_935652</name>
</gene>
<proteinExistence type="predicted"/>
<feature type="region of interest" description="Disordered" evidence="1">
    <location>
        <begin position="67"/>
        <end position="109"/>
    </location>
</feature>
<dbReference type="Gene3D" id="3.60.130.30">
    <property type="match status" value="1"/>
</dbReference>
<organism evidence="2 3">
    <name type="scientific">Roridomyces roridus</name>
    <dbReference type="NCBI Taxonomy" id="1738132"/>
    <lineage>
        <taxon>Eukaryota</taxon>
        <taxon>Fungi</taxon>
        <taxon>Dikarya</taxon>
        <taxon>Basidiomycota</taxon>
        <taxon>Agaricomycotina</taxon>
        <taxon>Agaricomycetes</taxon>
        <taxon>Agaricomycetidae</taxon>
        <taxon>Agaricales</taxon>
        <taxon>Marasmiineae</taxon>
        <taxon>Mycenaceae</taxon>
        <taxon>Roridomyces</taxon>
    </lineage>
</organism>
<name>A0AAD7FC95_9AGAR</name>
<protein>
    <submittedName>
        <fullName evidence="2">Uncharacterized protein</fullName>
    </submittedName>
</protein>
<sequence length="505" mass="55936">MAGRRTLCNGKEFSAFDFALKRAVTASLDFDTGARIQEAIIEQALSNAADDLDDLTEYAADLSLEPESILHPPPLPTPTPIPPPVSTSPGAKMSALQNDKAHGNARRRKKRLAAAELASTDPVLKPVHHKRIAEAKSSALHLGVDGTALPHTKPSWLGLRNAPLALDPPPIEIAIGGRVYSQDEFEALNKAVLEGSGMGGREYTQEEIDRMVGMTGFMYVAWLGILTIPILDAHRRVIAVLGGRPNDEDWPEVHGGAHTMMQERLPRLCLTRDRLHHRRAQTSFAAVSRGPSFGSGQTEPVELRNNVTNTQLTDELMAHEYFKRIALFANSLLMLWAPRLYLYYQVQMEKLRSWRKLRWNFPGCAFAGATFNFGPRTITAPHVDFANLAWGWCSITALGDFDPDKGGMLILWHLKLVIRFPPGSTVLIPSALVKHSNTPIGKNETRTSFAQYTAGGLFHWLWNGFKTDAAFENADAGVKAQRAAEEKEKERWIEGMAMYSTIDEL</sequence>
<comment type="caution">
    <text evidence="2">The sequence shown here is derived from an EMBL/GenBank/DDBJ whole genome shotgun (WGS) entry which is preliminary data.</text>
</comment>
<dbReference type="AlphaFoldDB" id="A0AAD7FC95"/>
<keyword evidence="3" id="KW-1185">Reference proteome</keyword>
<evidence type="ECO:0000313" key="3">
    <source>
        <dbReference type="Proteomes" id="UP001221142"/>
    </source>
</evidence>
<dbReference type="EMBL" id="JARKIF010000024">
    <property type="protein sequence ID" value="KAJ7615425.1"/>
    <property type="molecule type" value="Genomic_DNA"/>
</dbReference>
<evidence type="ECO:0000256" key="1">
    <source>
        <dbReference type="SAM" id="MobiDB-lite"/>
    </source>
</evidence>
<accession>A0AAD7FC95</accession>
<dbReference type="Proteomes" id="UP001221142">
    <property type="component" value="Unassembled WGS sequence"/>
</dbReference>
<feature type="compositionally biased region" description="Pro residues" evidence="1">
    <location>
        <begin position="71"/>
        <end position="86"/>
    </location>
</feature>
<evidence type="ECO:0000313" key="2">
    <source>
        <dbReference type="EMBL" id="KAJ7615425.1"/>
    </source>
</evidence>